<comment type="caution">
    <text evidence="2">The sequence shown here is derived from an EMBL/GenBank/DDBJ whole genome shotgun (WGS) entry which is preliminary data.</text>
</comment>
<name>A0A2N3KGR3_9PROT</name>
<dbReference type="Pfam" id="PF14436">
    <property type="entry name" value="EndoU_bacteria"/>
    <property type="match status" value="1"/>
</dbReference>
<dbReference type="Proteomes" id="UP000233597">
    <property type="component" value="Unassembled WGS sequence"/>
</dbReference>
<reference evidence="2 3" key="1">
    <citation type="submission" date="2017-09" db="EMBL/GenBank/DDBJ databases">
        <title>Biodiversity and function of Thalassospira species in the particle-attached aromatic-hydrocarbon-degrading consortia from the surface seawater of the South China Sea.</title>
        <authorList>
            <person name="Dong C."/>
            <person name="Liu R."/>
            <person name="Shao Z."/>
        </authorList>
    </citation>
    <scope>NUCLEOTIDE SEQUENCE [LARGE SCALE GENOMIC DNA]</scope>
    <source>
        <strain evidence="2 3">CSC1P2</strain>
    </source>
</reference>
<evidence type="ECO:0000313" key="3">
    <source>
        <dbReference type="Proteomes" id="UP000233597"/>
    </source>
</evidence>
<evidence type="ECO:0000259" key="1">
    <source>
        <dbReference type="Pfam" id="PF14436"/>
    </source>
</evidence>
<gene>
    <name evidence="2" type="ORF">COO20_22115</name>
</gene>
<dbReference type="EMBL" id="NWTK01000018">
    <property type="protein sequence ID" value="PKR49724.1"/>
    <property type="molecule type" value="Genomic_DNA"/>
</dbReference>
<dbReference type="OrthoDB" id="8478289at2"/>
<organism evidence="2 3">
    <name type="scientific">Thalassospira marina</name>
    <dbReference type="NCBI Taxonomy" id="2048283"/>
    <lineage>
        <taxon>Bacteria</taxon>
        <taxon>Pseudomonadati</taxon>
        <taxon>Pseudomonadota</taxon>
        <taxon>Alphaproteobacteria</taxon>
        <taxon>Rhodospirillales</taxon>
        <taxon>Thalassospiraceae</taxon>
        <taxon>Thalassospira</taxon>
    </lineage>
</organism>
<dbReference type="AlphaFoldDB" id="A0A2N3KGR3"/>
<evidence type="ECO:0000313" key="2">
    <source>
        <dbReference type="EMBL" id="PKR49724.1"/>
    </source>
</evidence>
<sequence>MPRRRVIHGMLKLMASRRSFLLLLVIVVSVAFKLLGRYDDVTAADKQVMANPAAIACPGLGHGNADVPVNLEHIFCGELNRKNRFTGFHARPHGLTPATIANVAIVPGSENANGIYDATVYWDMDRNGDDQPVNPSKFSTMFPDICSQSQIIASILYANDHRASSCPAGAPGWAQCGPNRPGAKGNVDASADSQYCIGNDPSGRFTIAYAKHNGRINTAFPLNDGQ</sequence>
<dbReference type="InterPro" id="IPR029501">
    <property type="entry name" value="EndoU_bac"/>
</dbReference>
<protein>
    <recommendedName>
        <fullName evidence="1">Bacterial EndoU nuclease domain-containing protein</fullName>
    </recommendedName>
</protein>
<accession>A0A2N3KGR3</accession>
<dbReference type="GO" id="GO:0004519">
    <property type="term" value="F:endonuclease activity"/>
    <property type="evidence" value="ECO:0007669"/>
    <property type="project" value="InterPro"/>
</dbReference>
<feature type="domain" description="Bacterial EndoU nuclease" evidence="1">
    <location>
        <begin position="71"/>
        <end position="222"/>
    </location>
</feature>
<proteinExistence type="predicted"/>